<keyword evidence="5" id="KW-0808">Transferase</keyword>
<dbReference type="InterPro" id="IPR004358">
    <property type="entry name" value="Sig_transdc_His_kin-like_C"/>
</dbReference>
<comment type="subcellular location">
    <subcellularLocation>
        <location evidence="2">Membrane</location>
    </subcellularLocation>
</comment>
<evidence type="ECO:0000259" key="13">
    <source>
        <dbReference type="PROSITE" id="PS50885"/>
    </source>
</evidence>
<evidence type="ECO:0000256" key="2">
    <source>
        <dbReference type="ARBA" id="ARBA00004370"/>
    </source>
</evidence>
<keyword evidence="6 11" id="KW-0812">Transmembrane</keyword>
<dbReference type="InterPro" id="IPR036097">
    <property type="entry name" value="HisK_dim/P_sf"/>
</dbReference>
<dbReference type="PROSITE" id="PS50885">
    <property type="entry name" value="HAMP"/>
    <property type="match status" value="1"/>
</dbReference>
<evidence type="ECO:0000256" key="9">
    <source>
        <dbReference type="ARBA" id="ARBA00023012"/>
    </source>
</evidence>
<dbReference type="SUPFAM" id="SSF55874">
    <property type="entry name" value="ATPase domain of HSP90 chaperone/DNA topoisomerase II/histidine kinase"/>
    <property type="match status" value="1"/>
</dbReference>
<evidence type="ECO:0000313" key="14">
    <source>
        <dbReference type="EMBL" id="SHN71080.1"/>
    </source>
</evidence>
<reference evidence="15" key="1">
    <citation type="submission" date="2016-11" db="EMBL/GenBank/DDBJ databases">
        <authorList>
            <person name="Varghese N."/>
            <person name="Submissions S."/>
        </authorList>
    </citation>
    <scope>NUCLEOTIDE SEQUENCE [LARGE SCALE GENOMIC DNA]</scope>
    <source>
        <strain evidence="15">GAS401</strain>
    </source>
</reference>
<dbReference type="InterPro" id="IPR005467">
    <property type="entry name" value="His_kinase_dom"/>
</dbReference>
<dbReference type="GO" id="GO:0000155">
    <property type="term" value="F:phosphorelay sensor kinase activity"/>
    <property type="evidence" value="ECO:0007669"/>
    <property type="project" value="InterPro"/>
</dbReference>
<evidence type="ECO:0000256" key="4">
    <source>
        <dbReference type="ARBA" id="ARBA00022553"/>
    </source>
</evidence>
<evidence type="ECO:0000313" key="15">
    <source>
        <dbReference type="Proteomes" id="UP000184096"/>
    </source>
</evidence>
<keyword evidence="4" id="KW-0597">Phosphoprotein</keyword>
<feature type="transmembrane region" description="Helical" evidence="11">
    <location>
        <begin position="158"/>
        <end position="178"/>
    </location>
</feature>
<dbReference type="SMART" id="SM00388">
    <property type="entry name" value="HisKA"/>
    <property type="match status" value="1"/>
</dbReference>
<dbReference type="Proteomes" id="UP000184096">
    <property type="component" value="Chromosome I"/>
</dbReference>
<protein>
    <recommendedName>
        <fullName evidence="3">histidine kinase</fullName>
        <ecNumber evidence="3">2.7.13.3</ecNumber>
    </recommendedName>
</protein>
<name>A0A1M7TK37_9BRAD</name>
<evidence type="ECO:0000256" key="8">
    <source>
        <dbReference type="ARBA" id="ARBA00022989"/>
    </source>
</evidence>
<dbReference type="SUPFAM" id="SSF158472">
    <property type="entry name" value="HAMP domain-like"/>
    <property type="match status" value="1"/>
</dbReference>
<dbReference type="InterPro" id="IPR003594">
    <property type="entry name" value="HATPase_dom"/>
</dbReference>
<dbReference type="PRINTS" id="PR00344">
    <property type="entry name" value="BCTRLSENSOR"/>
</dbReference>
<evidence type="ECO:0000256" key="11">
    <source>
        <dbReference type="SAM" id="Phobius"/>
    </source>
</evidence>
<feature type="transmembrane region" description="Helical" evidence="11">
    <location>
        <begin position="12"/>
        <end position="35"/>
    </location>
</feature>
<evidence type="ECO:0000259" key="12">
    <source>
        <dbReference type="PROSITE" id="PS50109"/>
    </source>
</evidence>
<dbReference type="Pfam" id="PF00672">
    <property type="entry name" value="HAMP"/>
    <property type="match status" value="1"/>
</dbReference>
<organism evidence="14 15">
    <name type="scientific">Bradyrhizobium erythrophlei</name>
    <dbReference type="NCBI Taxonomy" id="1437360"/>
    <lineage>
        <taxon>Bacteria</taxon>
        <taxon>Pseudomonadati</taxon>
        <taxon>Pseudomonadota</taxon>
        <taxon>Alphaproteobacteria</taxon>
        <taxon>Hyphomicrobiales</taxon>
        <taxon>Nitrobacteraceae</taxon>
        <taxon>Bradyrhizobium</taxon>
    </lineage>
</organism>
<dbReference type="Gene3D" id="6.10.340.10">
    <property type="match status" value="1"/>
</dbReference>
<dbReference type="Pfam" id="PF02518">
    <property type="entry name" value="HATPase_c"/>
    <property type="match status" value="1"/>
</dbReference>
<dbReference type="SUPFAM" id="SSF47384">
    <property type="entry name" value="Homodimeric domain of signal transducing histidine kinase"/>
    <property type="match status" value="1"/>
</dbReference>
<dbReference type="InterPro" id="IPR003661">
    <property type="entry name" value="HisK_dim/P_dom"/>
</dbReference>
<dbReference type="GO" id="GO:0005886">
    <property type="term" value="C:plasma membrane"/>
    <property type="evidence" value="ECO:0007669"/>
    <property type="project" value="TreeGrafter"/>
</dbReference>
<feature type="domain" description="HAMP" evidence="13">
    <location>
        <begin position="179"/>
        <end position="232"/>
    </location>
</feature>
<dbReference type="CDD" id="cd06225">
    <property type="entry name" value="HAMP"/>
    <property type="match status" value="1"/>
</dbReference>
<keyword evidence="10 11" id="KW-0472">Membrane</keyword>
<evidence type="ECO:0000256" key="1">
    <source>
        <dbReference type="ARBA" id="ARBA00000085"/>
    </source>
</evidence>
<dbReference type="EC" id="2.7.13.3" evidence="3"/>
<dbReference type="Gene3D" id="3.30.565.10">
    <property type="entry name" value="Histidine kinase-like ATPase, C-terminal domain"/>
    <property type="match status" value="1"/>
</dbReference>
<dbReference type="AlphaFoldDB" id="A0A1M7TK37"/>
<evidence type="ECO:0000256" key="6">
    <source>
        <dbReference type="ARBA" id="ARBA00022692"/>
    </source>
</evidence>
<gene>
    <name evidence="14" type="ORF">SAMN05444170_1924</name>
</gene>
<evidence type="ECO:0000256" key="3">
    <source>
        <dbReference type="ARBA" id="ARBA00012438"/>
    </source>
</evidence>
<keyword evidence="8 11" id="KW-1133">Transmembrane helix</keyword>
<dbReference type="PANTHER" id="PTHR45436:SF8">
    <property type="entry name" value="HISTIDINE KINASE"/>
    <property type="match status" value="1"/>
</dbReference>
<keyword evidence="7 14" id="KW-0418">Kinase</keyword>
<dbReference type="RefSeq" id="WP_072817671.1">
    <property type="nucleotide sequence ID" value="NZ_LT670849.1"/>
</dbReference>
<accession>A0A1M7TK37</accession>
<dbReference type="PANTHER" id="PTHR45436">
    <property type="entry name" value="SENSOR HISTIDINE KINASE YKOH"/>
    <property type="match status" value="1"/>
</dbReference>
<evidence type="ECO:0000256" key="7">
    <source>
        <dbReference type="ARBA" id="ARBA00022777"/>
    </source>
</evidence>
<dbReference type="EMBL" id="LT670849">
    <property type="protein sequence ID" value="SHN71080.1"/>
    <property type="molecule type" value="Genomic_DNA"/>
</dbReference>
<dbReference type="PROSITE" id="PS50109">
    <property type="entry name" value="HIS_KIN"/>
    <property type="match status" value="1"/>
</dbReference>
<dbReference type="OrthoDB" id="9815202at2"/>
<keyword evidence="9" id="KW-0902">Two-component regulatory system</keyword>
<evidence type="ECO:0000256" key="10">
    <source>
        <dbReference type="ARBA" id="ARBA00023136"/>
    </source>
</evidence>
<comment type="catalytic activity">
    <reaction evidence="1">
        <text>ATP + protein L-histidine = ADP + protein N-phospho-L-histidine.</text>
        <dbReference type="EC" id="2.7.13.3"/>
    </reaction>
</comment>
<dbReference type="InterPro" id="IPR050428">
    <property type="entry name" value="TCS_sensor_his_kinase"/>
</dbReference>
<proteinExistence type="predicted"/>
<dbReference type="InterPro" id="IPR036890">
    <property type="entry name" value="HATPase_C_sf"/>
</dbReference>
<evidence type="ECO:0000256" key="5">
    <source>
        <dbReference type="ARBA" id="ARBA00022679"/>
    </source>
</evidence>
<sequence length="451" mass="49620">MRILEFFRSSAVRVALAFVLVTTVATTAVFGLVYFRIGEANEARNRIILETEAAKSVDRSVEELRGAFEVRLTNDLRRIDYAALFDSNRKAMFGNIDALPPIPVDGKAHYVAATHVPGSDNRIEPVIFVARQRPDGNIMVLGRSLLETLAFRRTVQSALLAGLAPMLLLALAIGAYFARRSSRRLTAIHDTIARIMKGDTDLRLPVGSRRDPIARISRDVNLMLDEIGRLLVQLKGVGDNIAHDLRSPLAVVHAQLERGLESSSDEQLRTVAKQALAHIDKAMLTVAALLRLADVEYSPTSRNFQSIDLSAICADLFEFYEPLAESKSIKMTLETKSPVQIQGDGDLMREAVSNLIGNAIKFTPENGSVGIAVFRENGLPVVRVRDSGIGVEPAERDKIFQRFYRTSSGHRVPGSGLGLSITAAIANLHELDLRFNDNNPGAVFEMVGRRR</sequence>
<keyword evidence="15" id="KW-1185">Reference proteome</keyword>
<dbReference type="SMART" id="SM00387">
    <property type="entry name" value="HATPase_c"/>
    <property type="match status" value="1"/>
</dbReference>
<dbReference type="SMART" id="SM00304">
    <property type="entry name" value="HAMP"/>
    <property type="match status" value="1"/>
</dbReference>
<feature type="domain" description="Histidine kinase" evidence="12">
    <location>
        <begin position="240"/>
        <end position="446"/>
    </location>
</feature>
<dbReference type="InterPro" id="IPR003660">
    <property type="entry name" value="HAMP_dom"/>
</dbReference>